<name>A0A0G1XJC1_9BACT</name>
<protein>
    <submittedName>
        <fullName evidence="3">Glucosamine-6-phosphate deaminase</fullName>
    </submittedName>
</protein>
<dbReference type="PATRIC" id="fig|1618676.3.peg.529"/>
<dbReference type="AlphaFoldDB" id="A0A0G1XJC1"/>
<dbReference type="PANTHER" id="PTHR11280">
    <property type="entry name" value="GLUCOSAMINE-6-PHOSPHATE ISOMERASE"/>
    <property type="match status" value="1"/>
</dbReference>
<sequence>MSSFEPALDIVADHEAMSQVASEYIAKVIKGKPDAILCLATGATPTRTYELLAEKFKRGEFTTDRLIIIKLDEWGGLAMNDSGTCETYLQMHVIAPLKIPSGHFISFESNPADPEKEVARVQEKIRALSPFDLTLLGLGVNGHVGFNEPGEAIGPVHITQLQESTLHHSMVRHSQGIRFGMTIGFDDILRSREIVMLVSGAAKAEQLRRMLKDDINPTFPATYLQKSAHAHVIADKAAAAQL</sequence>
<evidence type="ECO:0000313" key="4">
    <source>
        <dbReference type="Proteomes" id="UP000034445"/>
    </source>
</evidence>
<keyword evidence="1" id="KW-0378">Hydrolase</keyword>
<evidence type="ECO:0000313" key="3">
    <source>
        <dbReference type="EMBL" id="KKW31056.1"/>
    </source>
</evidence>
<feature type="domain" description="Glucosamine/galactosamine-6-phosphate isomerase" evidence="2">
    <location>
        <begin position="17"/>
        <end position="228"/>
    </location>
</feature>
<dbReference type="GO" id="GO:0006046">
    <property type="term" value="P:N-acetylglucosamine catabolic process"/>
    <property type="evidence" value="ECO:0007669"/>
    <property type="project" value="TreeGrafter"/>
</dbReference>
<dbReference type="EMBL" id="LCRF01000024">
    <property type="protein sequence ID" value="KKW31056.1"/>
    <property type="molecule type" value="Genomic_DNA"/>
</dbReference>
<proteinExistence type="predicted"/>
<dbReference type="PANTHER" id="PTHR11280:SF5">
    <property type="entry name" value="GLUCOSAMINE-6-PHOSPHATE ISOMERASE"/>
    <property type="match status" value="1"/>
</dbReference>
<dbReference type="Gene3D" id="3.40.50.1360">
    <property type="match status" value="1"/>
</dbReference>
<dbReference type="GO" id="GO:0006043">
    <property type="term" value="P:glucosamine catabolic process"/>
    <property type="evidence" value="ECO:0007669"/>
    <property type="project" value="TreeGrafter"/>
</dbReference>
<dbReference type="InterPro" id="IPR006148">
    <property type="entry name" value="Glc/Gal-6P_isomerase"/>
</dbReference>
<dbReference type="GO" id="GO:0042802">
    <property type="term" value="F:identical protein binding"/>
    <property type="evidence" value="ECO:0007669"/>
    <property type="project" value="TreeGrafter"/>
</dbReference>
<dbReference type="GO" id="GO:0005829">
    <property type="term" value="C:cytosol"/>
    <property type="evidence" value="ECO:0007669"/>
    <property type="project" value="TreeGrafter"/>
</dbReference>
<accession>A0A0G1XJC1</accession>
<comment type="caution">
    <text evidence="3">The sequence shown here is derived from an EMBL/GenBank/DDBJ whole genome shotgun (WGS) entry which is preliminary data.</text>
</comment>
<dbReference type="Proteomes" id="UP000034445">
    <property type="component" value="Unassembled WGS sequence"/>
</dbReference>
<dbReference type="Pfam" id="PF01182">
    <property type="entry name" value="Glucosamine_iso"/>
    <property type="match status" value="1"/>
</dbReference>
<dbReference type="InterPro" id="IPR004547">
    <property type="entry name" value="Glucosamine6P_isomerase"/>
</dbReference>
<organism evidence="3 4">
    <name type="scientific">Candidatus Kaiserbacteria bacterium GW2011_GWC2_52_8b</name>
    <dbReference type="NCBI Taxonomy" id="1618676"/>
    <lineage>
        <taxon>Bacteria</taxon>
        <taxon>Candidatus Kaiseribacteriota</taxon>
    </lineage>
</organism>
<dbReference type="GO" id="GO:0005975">
    <property type="term" value="P:carbohydrate metabolic process"/>
    <property type="evidence" value="ECO:0007669"/>
    <property type="project" value="InterPro"/>
</dbReference>
<dbReference type="SUPFAM" id="SSF100950">
    <property type="entry name" value="NagB/RpiA/CoA transferase-like"/>
    <property type="match status" value="1"/>
</dbReference>
<reference evidence="3 4" key="1">
    <citation type="journal article" date="2015" name="Nature">
        <title>rRNA introns, odd ribosomes, and small enigmatic genomes across a large radiation of phyla.</title>
        <authorList>
            <person name="Brown C.T."/>
            <person name="Hug L.A."/>
            <person name="Thomas B.C."/>
            <person name="Sharon I."/>
            <person name="Castelle C.J."/>
            <person name="Singh A."/>
            <person name="Wilkins M.J."/>
            <person name="Williams K.H."/>
            <person name="Banfield J.F."/>
        </authorList>
    </citation>
    <scope>NUCLEOTIDE SEQUENCE [LARGE SCALE GENOMIC DNA]</scope>
</reference>
<gene>
    <name evidence="3" type="ORF">UY74_C0024G0012</name>
</gene>
<dbReference type="GO" id="GO:0004342">
    <property type="term" value="F:glucosamine-6-phosphate deaminase activity"/>
    <property type="evidence" value="ECO:0007669"/>
    <property type="project" value="InterPro"/>
</dbReference>
<evidence type="ECO:0000256" key="1">
    <source>
        <dbReference type="ARBA" id="ARBA00022801"/>
    </source>
</evidence>
<dbReference type="GO" id="GO:0019262">
    <property type="term" value="P:N-acetylneuraminate catabolic process"/>
    <property type="evidence" value="ECO:0007669"/>
    <property type="project" value="TreeGrafter"/>
</dbReference>
<evidence type="ECO:0000259" key="2">
    <source>
        <dbReference type="Pfam" id="PF01182"/>
    </source>
</evidence>
<dbReference type="InterPro" id="IPR037171">
    <property type="entry name" value="NagB/RpiA_transferase-like"/>
</dbReference>